<reference evidence="1 2" key="1">
    <citation type="journal article" date="2022" name="New Phytol.">
        <title>Ecological generalism drives hyperdiversity of secondary metabolite gene clusters in xylarialean endophytes.</title>
        <authorList>
            <person name="Franco M.E.E."/>
            <person name="Wisecaver J.H."/>
            <person name="Arnold A.E."/>
            <person name="Ju Y.M."/>
            <person name="Slot J.C."/>
            <person name="Ahrendt S."/>
            <person name="Moore L.P."/>
            <person name="Eastman K.E."/>
            <person name="Scott K."/>
            <person name="Konkel Z."/>
            <person name="Mondo S.J."/>
            <person name="Kuo A."/>
            <person name="Hayes R.D."/>
            <person name="Haridas S."/>
            <person name="Andreopoulos B."/>
            <person name="Riley R."/>
            <person name="LaButti K."/>
            <person name="Pangilinan J."/>
            <person name="Lipzen A."/>
            <person name="Amirebrahimi M."/>
            <person name="Yan J."/>
            <person name="Adam C."/>
            <person name="Keymanesh K."/>
            <person name="Ng V."/>
            <person name="Louie K."/>
            <person name="Northen T."/>
            <person name="Drula E."/>
            <person name="Henrissat B."/>
            <person name="Hsieh H.M."/>
            <person name="Youens-Clark K."/>
            <person name="Lutzoni F."/>
            <person name="Miadlikowska J."/>
            <person name="Eastwood D.C."/>
            <person name="Hamelin R.C."/>
            <person name="Grigoriev I.V."/>
            <person name="U'Ren J.M."/>
        </authorList>
    </citation>
    <scope>NUCLEOTIDE SEQUENCE [LARGE SCALE GENOMIC DNA]</scope>
    <source>
        <strain evidence="1 2">ER1909</strain>
    </source>
</reference>
<evidence type="ECO:0000313" key="1">
    <source>
        <dbReference type="EMBL" id="KAI6082160.1"/>
    </source>
</evidence>
<sequence length="209" mass="23687">MILSNLFTIAIVALPTYVAAIPLDLQERGEQIVIGYRRCAKEQAEAYMKAGTVTYDPNHEAWGTQIGAGTYTTPGRDDYEPWADPDSWYCVISADKDRINVVSKAWIPKVSPSDRNKKLWGKDDNISEYIKELEDSWDPERTIRMAYIAGYKTPTYQLLIPAELHDAQGGSLSLTVKCSEKKDDIEDKRVNYDDWKQNIKGDKGSDTKK</sequence>
<keyword evidence="2" id="KW-1185">Reference proteome</keyword>
<proteinExistence type="predicted"/>
<dbReference type="EMBL" id="MU394377">
    <property type="protein sequence ID" value="KAI6082160.1"/>
    <property type="molecule type" value="Genomic_DNA"/>
</dbReference>
<protein>
    <submittedName>
        <fullName evidence="1">Uncharacterized protein</fullName>
    </submittedName>
</protein>
<gene>
    <name evidence="1" type="ORF">F4821DRAFT_282041</name>
</gene>
<name>A0ACC0CPB9_9PEZI</name>
<evidence type="ECO:0000313" key="2">
    <source>
        <dbReference type="Proteomes" id="UP001497680"/>
    </source>
</evidence>
<comment type="caution">
    <text evidence="1">The sequence shown here is derived from an EMBL/GenBank/DDBJ whole genome shotgun (WGS) entry which is preliminary data.</text>
</comment>
<accession>A0ACC0CPB9</accession>
<organism evidence="1 2">
    <name type="scientific">Hypoxylon rubiginosum</name>
    <dbReference type="NCBI Taxonomy" id="110542"/>
    <lineage>
        <taxon>Eukaryota</taxon>
        <taxon>Fungi</taxon>
        <taxon>Dikarya</taxon>
        <taxon>Ascomycota</taxon>
        <taxon>Pezizomycotina</taxon>
        <taxon>Sordariomycetes</taxon>
        <taxon>Xylariomycetidae</taxon>
        <taxon>Xylariales</taxon>
        <taxon>Hypoxylaceae</taxon>
        <taxon>Hypoxylon</taxon>
    </lineage>
</organism>
<dbReference type="Proteomes" id="UP001497680">
    <property type="component" value="Unassembled WGS sequence"/>
</dbReference>